<evidence type="ECO:0000313" key="1">
    <source>
        <dbReference type="EMBL" id="OGM10512.1"/>
    </source>
</evidence>
<comment type="caution">
    <text evidence="1">The sequence shown here is derived from an EMBL/GenBank/DDBJ whole genome shotgun (WGS) entry which is preliminary data.</text>
</comment>
<evidence type="ECO:0000313" key="2">
    <source>
        <dbReference type="Proteomes" id="UP000176939"/>
    </source>
</evidence>
<dbReference type="AlphaFoldDB" id="A0A1F7X616"/>
<accession>A0A1F7X616</accession>
<sequence>MEGIECPNCGASSNNYGVFLGHSTNRCLRCGLDYNFRTGEKSFRSFDDRKPIWRDPERLDKLAKLLKENL</sequence>
<protein>
    <submittedName>
        <fullName evidence="1">Uncharacterized protein</fullName>
    </submittedName>
</protein>
<dbReference type="EMBL" id="MGFQ01000007">
    <property type="protein sequence ID" value="OGM10512.1"/>
    <property type="molecule type" value="Genomic_DNA"/>
</dbReference>
<name>A0A1F7X616_9BACT</name>
<organism evidence="1 2">
    <name type="scientific">Candidatus Woesebacteria bacterium RBG_13_36_22</name>
    <dbReference type="NCBI Taxonomy" id="1802478"/>
    <lineage>
        <taxon>Bacteria</taxon>
        <taxon>Candidatus Woeseibacteriota</taxon>
    </lineage>
</organism>
<reference evidence="1 2" key="1">
    <citation type="journal article" date="2016" name="Nat. Commun.">
        <title>Thousands of microbial genomes shed light on interconnected biogeochemical processes in an aquifer system.</title>
        <authorList>
            <person name="Anantharaman K."/>
            <person name="Brown C.T."/>
            <person name="Hug L.A."/>
            <person name="Sharon I."/>
            <person name="Castelle C.J."/>
            <person name="Probst A.J."/>
            <person name="Thomas B.C."/>
            <person name="Singh A."/>
            <person name="Wilkins M.J."/>
            <person name="Karaoz U."/>
            <person name="Brodie E.L."/>
            <person name="Williams K.H."/>
            <person name="Hubbard S.S."/>
            <person name="Banfield J.F."/>
        </authorList>
    </citation>
    <scope>NUCLEOTIDE SEQUENCE [LARGE SCALE GENOMIC DNA]</scope>
</reference>
<dbReference type="Proteomes" id="UP000176939">
    <property type="component" value="Unassembled WGS sequence"/>
</dbReference>
<proteinExistence type="predicted"/>
<gene>
    <name evidence="1" type="ORF">A2Z67_02830</name>
</gene>